<dbReference type="CDD" id="cd01164">
    <property type="entry name" value="FruK_PfkB_like"/>
    <property type="match status" value="1"/>
</dbReference>
<accession>A0A1M6HLG5</accession>
<dbReference type="EMBL" id="FQZO01000003">
    <property type="protein sequence ID" value="SHJ22999.1"/>
    <property type="molecule type" value="Genomic_DNA"/>
</dbReference>
<dbReference type="NCBIfam" id="TIGR03828">
    <property type="entry name" value="pfkB"/>
    <property type="match status" value="1"/>
</dbReference>
<keyword evidence="2 7" id="KW-0808">Transferase</keyword>
<dbReference type="InterPro" id="IPR022463">
    <property type="entry name" value="1-PFruKinase"/>
</dbReference>
<dbReference type="OrthoDB" id="9801219at2"/>
<comment type="function">
    <text evidence="8">Catalyzes the ATP-dependent phosphorylation of fructose-l-phosphate to fructose-l,6-bisphosphate.</text>
</comment>
<evidence type="ECO:0000256" key="6">
    <source>
        <dbReference type="ARBA" id="ARBA00047745"/>
    </source>
</evidence>
<dbReference type="InterPro" id="IPR017583">
    <property type="entry name" value="Tagatose/fructose_Pkinase"/>
</dbReference>
<dbReference type="PROSITE" id="PS00584">
    <property type="entry name" value="PFKB_KINASES_2"/>
    <property type="match status" value="1"/>
</dbReference>
<dbReference type="Gene3D" id="3.40.1190.20">
    <property type="match status" value="1"/>
</dbReference>
<evidence type="ECO:0000256" key="3">
    <source>
        <dbReference type="ARBA" id="ARBA00022741"/>
    </source>
</evidence>
<name>A0A1M6HLG5_9CLOT</name>
<evidence type="ECO:0000256" key="5">
    <source>
        <dbReference type="ARBA" id="ARBA00022840"/>
    </source>
</evidence>
<dbReference type="GO" id="GO:0005829">
    <property type="term" value="C:cytosol"/>
    <property type="evidence" value="ECO:0007669"/>
    <property type="project" value="TreeGrafter"/>
</dbReference>
<protein>
    <recommendedName>
        <fullName evidence="7">Tagatose-6-phosphate kinase</fullName>
        <ecNumber evidence="7">2.7.1.144</ecNumber>
    </recommendedName>
</protein>
<comment type="similarity">
    <text evidence="1">Belongs to the carbohydrate kinase pfkB family.</text>
</comment>
<dbReference type="AlphaFoldDB" id="A0A1M6HLG5"/>
<gene>
    <name evidence="10" type="ORF">SAMN05444401_2563</name>
</gene>
<dbReference type="PIRSF" id="PIRSF000535">
    <property type="entry name" value="1PFK/6PFK/LacC"/>
    <property type="match status" value="1"/>
</dbReference>
<evidence type="ECO:0000256" key="8">
    <source>
        <dbReference type="RuleBase" id="RU369061"/>
    </source>
</evidence>
<dbReference type="SUPFAM" id="SSF53613">
    <property type="entry name" value="Ribokinase-like"/>
    <property type="match status" value="1"/>
</dbReference>
<dbReference type="Proteomes" id="UP000184080">
    <property type="component" value="Unassembled WGS sequence"/>
</dbReference>
<comment type="similarity">
    <text evidence="7">Belongs to the carbohydrate kinase PfkB family. LacC subfamily.</text>
</comment>
<dbReference type="GO" id="GO:2001059">
    <property type="term" value="P:D-tagatose 6-phosphate catabolic process"/>
    <property type="evidence" value="ECO:0007669"/>
    <property type="project" value="UniProtKB-UniPathway"/>
</dbReference>
<dbReference type="GO" id="GO:0044281">
    <property type="term" value="P:small molecule metabolic process"/>
    <property type="evidence" value="ECO:0007669"/>
    <property type="project" value="UniProtKB-ARBA"/>
</dbReference>
<dbReference type="PANTHER" id="PTHR46566:SF1">
    <property type="entry name" value="1-PHOSPHOFRUCTOKINASE"/>
    <property type="match status" value="1"/>
</dbReference>
<keyword evidence="11" id="KW-1185">Reference proteome</keyword>
<dbReference type="EC" id="2.7.1.144" evidence="7"/>
<keyword evidence="4 8" id="KW-0418">Kinase</keyword>
<comment type="pathway">
    <text evidence="7">Carbohydrate metabolism; D-tagatose 6-phosphate degradation; D-glyceraldehyde 3-phosphate and glycerone phosphate from D-tagatose 6-phosphate: step 1/2.</text>
</comment>
<dbReference type="InterPro" id="IPR011611">
    <property type="entry name" value="PfkB_dom"/>
</dbReference>
<dbReference type="STRING" id="1121298.SAMN05444401_2563"/>
<comment type="catalytic activity">
    <reaction evidence="6 8">
        <text>beta-D-fructose 1-phosphate + ATP = beta-D-fructose 1,6-bisphosphate + ADP + H(+)</text>
        <dbReference type="Rhea" id="RHEA:14213"/>
        <dbReference type="ChEBI" id="CHEBI:15378"/>
        <dbReference type="ChEBI" id="CHEBI:30616"/>
        <dbReference type="ChEBI" id="CHEBI:32966"/>
        <dbReference type="ChEBI" id="CHEBI:138881"/>
        <dbReference type="ChEBI" id="CHEBI:456216"/>
        <dbReference type="EC" id="2.7.1.56"/>
    </reaction>
</comment>
<dbReference type="GO" id="GO:0008662">
    <property type="term" value="F:1-phosphofructokinase activity"/>
    <property type="evidence" value="ECO:0007669"/>
    <property type="project" value="UniProtKB-UniRule"/>
</dbReference>
<reference evidence="10 11" key="1">
    <citation type="submission" date="2016-11" db="EMBL/GenBank/DDBJ databases">
        <authorList>
            <person name="Jaros S."/>
            <person name="Januszkiewicz K."/>
            <person name="Wedrychowicz H."/>
        </authorList>
    </citation>
    <scope>NUCLEOTIDE SEQUENCE [LARGE SCALE GENOMIC DNA]</scope>
    <source>
        <strain evidence="10 11">DSM 21864</strain>
    </source>
</reference>
<evidence type="ECO:0000256" key="2">
    <source>
        <dbReference type="ARBA" id="ARBA00022679"/>
    </source>
</evidence>
<evidence type="ECO:0000259" key="9">
    <source>
        <dbReference type="Pfam" id="PF00294"/>
    </source>
</evidence>
<evidence type="ECO:0000256" key="4">
    <source>
        <dbReference type="ARBA" id="ARBA00022777"/>
    </source>
</evidence>
<dbReference type="GO" id="GO:0009024">
    <property type="term" value="F:tagatose-6-phosphate kinase activity"/>
    <property type="evidence" value="ECO:0007669"/>
    <property type="project" value="UniProtKB-EC"/>
</dbReference>
<comment type="catalytic activity">
    <reaction evidence="7">
        <text>D-tagatofuranose 6-phosphate + ATP = D-tagatofuranose 1,6-bisphosphate + ADP + H(+)</text>
        <dbReference type="Rhea" id="RHEA:12420"/>
        <dbReference type="ChEBI" id="CHEBI:15378"/>
        <dbReference type="ChEBI" id="CHEBI:30616"/>
        <dbReference type="ChEBI" id="CHEBI:58694"/>
        <dbReference type="ChEBI" id="CHEBI:58695"/>
        <dbReference type="ChEBI" id="CHEBI:456216"/>
        <dbReference type="EC" id="2.7.1.144"/>
    </reaction>
</comment>
<feature type="domain" description="Carbohydrate kinase PfkB" evidence="9">
    <location>
        <begin position="14"/>
        <end position="292"/>
    </location>
</feature>
<proteinExistence type="inferred from homology"/>
<dbReference type="PANTHER" id="PTHR46566">
    <property type="entry name" value="1-PHOSPHOFRUCTOKINASE-RELATED"/>
    <property type="match status" value="1"/>
</dbReference>
<keyword evidence="5 7" id="KW-0067">ATP-binding</keyword>
<dbReference type="PROSITE" id="PS00583">
    <property type="entry name" value="PFKB_KINASES_1"/>
    <property type="match status" value="1"/>
</dbReference>
<evidence type="ECO:0000313" key="10">
    <source>
        <dbReference type="EMBL" id="SHJ22999.1"/>
    </source>
</evidence>
<dbReference type="FunFam" id="3.40.1190.20:FF:000001">
    <property type="entry name" value="Phosphofructokinase"/>
    <property type="match status" value="1"/>
</dbReference>
<dbReference type="Pfam" id="PF00294">
    <property type="entry name" value="PfkB"/>
    <property type="match status" value="1"/>
</dbReference>
<dbReference type="GO" id="GO:0005988">
    <property type="term" value="P:lactose metabolic process"/>
    <property type="evidence" value="ECO:0007669"/>
    <property type="project" value="UniProtKB-KW"/>
</dbReference>
<dbReference type="UniPathway" id="UPA00704">
    <property type="reaction ID" value="UER00715"/>
</dbReference>
<organism evidence="10 11">
    <name type="scientific">Clostridium amylolyticum</name>
    <dbReference type="NCBI Taxonomy" id="1121298"/>
    <lineage>
        <taxon>Bacteria</taxon>
        <taxon>Bacillati</taxon>
        <taxon>Bacillota</taxon>
        <taxon>Clostridia</taxon>
        <taxon>Eubacteriales</taxon>
        <taxon>Clostridiaceae</taxon>
        <taxon>Clostridium</taxon>
    </lineage>
</organism>
<evidence type="ECO:0000256" key="7">
    <source>
        <dbReference type="PIRNR" id="PIRNR000535"/>
    </source>
</evidence>
<dbReference type="GO" id="GO:0016052">
    <property type="term" value="P:carbohydrate catabolic process"/>
    <property type="evidence" value="ECO:0007669"/>
    <property type="project" value="UniProtKB-ARBA"/>
</dbReference>
<dbReference type="InterPro" id="IPR029056">
    <property type="entry name" value="Ribokinase-like"/>
</dbReference>
<dbReference type="NCBIfam" id="TIGR03168">
    <property type="entry name" value="1-PFK"/>
    <property type="match status" value="1"/>
</dbReference>
<dbReference type="GO" id="GO:0005524">
    <property type="term" value="F:ATP binding"/>
    <property type="evidence" value="ECO:0007669"/>
    <property type="project" value="UniProtKB-UniRule"/>
</dbReference>
<dbReference type="RefSeq" id="WP_073007082.1">
    <property type="nucleotide sequence ID" value="NZ_FQZO01000003.1"/>
</dbReference>
<dbReference type="InterPro" id="IPR002173">
    <property type="entry name" value="Carboh/pur_kinase_PfkB_CS"/>
</dbReference>
<keyword evidence="7" id="KW-0423">Lactose metabolism</keyword>
<keyword evidence="3 7" id="KW-0547">Nucleotide-binding</keyword>
<evidence type="ECO:0000256" key="1">
    <source>
        <dbReference type="ARBA" id="ARBA00005380"/>
    </source>
</evidence>
<evidence type="ECO:0000313" key="11">
    <source>
        <dbReference type="Proteomes" id="UP000184080"/>
    </source>
</evidence>
<sequence length="312" mass="34043">MVITVTLNPAMDKTLMVDNFKVGAVNRANISRYDIGGKGINVSKVLKEFGVDSLCLGFLGGIWEQRFKDTLDKRNIKHDFISIKGDTRTNTKIVDINNNVFTDINEPGPEIATEELELFIEKFNHRCKVEDIVVLSGGAAPGIPKDIYKTLIDIAKKKGTLCILDADGELLKYGLEAKPHIIKPNEHELSKMLCQEITTKDQVIQAGKKLQSSGISKVLVSLGEKGSILTAPEGVYEAEGLKVKVKSTVGAGDSMVAALIYAHLKGFTPEDTLAFAQATATATVMMEGTEACSLNHVMEMVEMSKEKVKELK</sequence>